<dbReference type="CTD" id="36379537"/>
<dbReference type="GO" id="GO:0003743">
    <property type="term" value="F:translation initiation factor activity"/>
    <property type="evidence" value="ECO:0007669"/>
    <property type="project" value="UniProtKB-KW"/>
</dbReference>
<dbReference type="Gene3D" id="1.20.120.1070">
    <property type="entry name" value="Translation initiation factor eIF-2B, N-terminal domain"/>
    <property type="match status" value="1"/>
</dbReference>
<dbReference type="GO" id="GO:0042802">
    <property type="term" value="F:identical protein binding"/>
    <property type="evidence" value="ECO:0007669"/>
    <property type="project" value="EnsemblMetazoa"/>
</dbReference>
<evidence type="ECO:0000313" key="14">
    <source>
        <dbReference type="WormBase" id="SRAE_2000183700"/>
    </source>
</evidence>
<reference evidence="11 12" key="1">
    <citation type="submission" date="2014-09" db="EMBL/GenBank/DDBJ databases">
        <authorList>
            <person name="Martin A.A."/>
        </authorList>
    </citation>
    <scope>NUCLEOTIDE SEQUENCE</scope>
    <source>
        <strain evidence="12">ED321</strain>
        <strain evidence="11">ED321 Heterogonic</strain>
    </source>
</reference>
<dbReference type="Proteomes" id="UP000035682">
    <property type="component" value="Unplaced"/>
</dbReference>
<evidence type="ECO:0000256" key="6">
    <source>
        <dbReference type="ARBA" id="ARBA00043898"/>
    </source>
</evidence>
<dbReference type="InterPro" id="IPR051501">
    <property type="entry name" value="eIF2B_alpha/beta/delta"/>
</dbReference>
<proteinExistence type="inferred from homology"/>
<evidence type="ECO:0000256" key="3">
    <source>
        <dbReference type="ARBA" id="ARBA00022490"/>
    </source>
</evidence>
<dbReference type="InterPro" id="IPR037171">
    <property type="entry name" value="NagB/RpiA_transferase-like"/>
</dbReference>
<dbReference type="GO" id="GO:0005829">
    <property type="term" value="C:cytosol"/>
    <property type="evidence" value="ECO:0007669"/>
    <property type="project" value="UniProtKB-SubCell"/>
</dbReference>
<dbReference type="FunFam" id="3.40.50.10470:FF:000001">
    <property type="entry name" value="Translation initiation factor eIF-2B subunit alpha"/>
    <property type="match status" value="1"/>
</dbReference>
<dbReference type="InterPro" id="IPR042529">
    <property type="entry name" value="IF_2B-like_C"/>
</dbReference>
<keyword evidence="4 11" id="KW-0396">Initiation factor</keyword>
<comment type="similarity">
    <text evidence="2 10">Belongs to the eIF-2B alpha/beta/delta subunits family.</text>
</comment>
<comment type="function">
    <text evidence="6">Acts as a component of the translation initiation factor 2B (eIF2B) complex, which catalyzes the exchange of GDP for GTP on eukaryotic initiation factor 2 (eIF2) gamma subunit. Its guanine nucleotide exchange factor activity is repressed when bound to eIF2 complex phosphorylated on the alpha subunit, thereby limiting the amount of methionyl-initiator methionine tRNA available to the ribosome and consequently global translation is repressed.</text>
</comment>
<dbReference type="SUPFAM" id="SSF100950">
    <property type="entry name" value="NagB/RpiA/CoA transferase-like"/>
    <property type="match status" value="1"/>
</dbReference>
<evidence type="ECO:0000256" key="8">
    <source>
        <dbReference type="ARBA" id="ARBA00044236"/>
    </source>
</evidence>
<dbReference type="eggNOG" id="KOG1466">
    <property type="taxonomic scope" value="Eukaryota"/>
</dbReference>
<accession>A0A090LBQ4</accession>
<evidence type="ECO:0000256" key="5">
    <source>
        <dbReference type="ARBA" id="ARBA00022917"/>
    </source>
</evidence>
<dbReference type="GeneID" id="36379537"/>
<dbReference type="STRING" id="34506.A0A090LBQ4"/>
<dbReference type="OrthoDB" id="10249309at2759"/>
<evidence type="ECO:0000313" key="13">
    <source>
        <dbReference type="WBParaSite" id="SRAE_2000183700.1"/>
    </source>
</evidence>
<evidence type="ECO:0000256" key="9">
    <source>
        <dbReference type="ARBA" id="ARBA00046432"/>
    </source>
</evidence>
<dbReference type="InterPro" id="IPR000649">
    <property type="entry name" value="IF-2B-related"/>
</dbReference>
<name>A0A090LBQ4_STRRB</name>
<dbReference type="Pfam" id="PF01008">
    <property type="entry name" value="IF-2B"/>
    <property type="match status" value="1"/>
</dbReference>
<keyword evidence="5" id="KW-0648">Protein biosynthesis</keyword>
<keyword evidence="3" id="KW-0963">Cytoplasm</keyword>
<dbReference type="WormBase" id="SRAE_2000183700">
    <property type="protein sequence ID" value="SRP11030"/>
    <property type="gene ID" value="WBGene00262043"/>
</dbReference>
<dbReference type="OMA" id="GDWESCK"/>
<evidence type="ECO:0000313" key="11">
    <source>
        <dbReference type="EMBL" id="CEF67172.1"/>
    </source>
</evidence>
<sequence>MQEGTLMLNDFNPKQYFENLLEGNKENMSTGLAVIKTLSEVLKKTTASTVTGLLEDLNNTRDELCETDYSTASIRSASELFIRSISLVSSESLQSDFQELIKIFISRAYKFTERVDNSRGMIAKYASPYIRNDMKILTHSYSKVVFEALVSGAKEGKSFHVYVTESQPDSSGRTMYEKLRKHNLPCTLILDSAVGYLMESIDIVLVGAEGVMETGGIINKIGTLGIAICARAYKKPVCIMAESIKFVKEYPLNQADIPNEFKYNTSTLQNKDLSEEHPLVDYTPPQYIYLLFTDLGILTPANVGEELIKLYI</sequence>
<dbReference type="AlphaFoldDB" id="A0A090LBQ4"/>
<keyword evidence="12" id="KW-1185">Reference proteome</keyword>
<dbReference type="InterPro" id="IPR042528">
    <property type="entry name" value="elF-2B_alpha_N"/>
</dbReference>
<comment type="subunit">
    <text evidence="9">Component of the translation initiation factor 2B (eIF2B) complex which is a heterodecamer of two sets of five different subunits: alpha, beta, gamma, delta and epsilon. Subunits alpha, beta and delta comprise a regulatory subcomplex and subunits epsilon and gamma comprise a catalytic subcomplex. Within the complex, the hexameric regulatory complex resides at the center, with the two heterodimeric catalytic subcomplexes bound on opposite sides.</text>
</comment>
<dbReference type="EMBL" id="LN609529">
    <property type="protein sequence ID" value="CEF67172.1"/>
    <property type="molecule type" value="Genomic_DNA"/>
</dbReference>
<gene>
    <name evidence="11 13 14" type="ORF">SRAE_2000183700</name>
</gene>
<dbReference type="GO" id="GO:0005085">
    <property type="term" value="F:guanyl-nucleotide exchange factor activity"/>
    <property type="evidence" value="ECO:0007669"/>
    <property type="project" value="TreeGrafter"/>
</dbReference>
<protein>
    <recommendedName>
        <fullName evidence="7">Translation initiation factor eIF2B subunit alpha</fullName>
    </recommendedName>
    <alternativeName>
        <fullName evidence="8">eIF2B GDP-GTP exchange factor subunit alpha</fullName>
    </alternativeName>
</protein>
<dbReference type="GO" id="GO:0005851">
    <property type="term" value="C:eukaryotic translation initiation factor 2B complex"/>
    <property type="evidence" value="ECO:0007669"/>
    <property type="project" value="TreeGrafter"/>
</dbReference>
<evidence type="ECO:0000256" key="1">
    <source>
        <dbReference type="ARBA" id="ARBA00004514"/>
    </source>
</evidence>
<evidence type="ECO:0000256" key="4">
    <source>
        <dbReference type="ARBA" id="ARBA00022540"/>
    </source>
</evidence>
<evidence type="ECO:0000256" key="10">
    <source>
        <dbReference type="RuleBase" id="RU003814"/>
    </source>
</evidence>
<dbReference type="RefSeq" id="XP_024506372.1">
    <property type="nucleotide sequence ID" value="XM_024652835.1"/>
</dbReference>
<evidence type="ECO:0000256" key="2">
    <source>
        <dbReference type="ARBA" id="ARBA00007251"/>
    </source>
</evidence>
<dbReference type="PANTHER" id="PTHR45860:SF1">
    <property type="entry name" value="TRANSLATION INITIATION FACTOR EIF-2B SUBUNIT ALPHA"/>
    <property type="match status" value="1"/>
</dbReference>
<organism evidence="11">
    <name type="scientific">Strongyloides ratti</name>
    <name type="common">Parasitic roundworm</name>
    <dbReference type="NCBI Taxonomy" id="34506"/>
    <lineage>
        <taxon>Eukaryota</taxon>
        <taxon>Metazoa</taxon>
        <taxon>Ecdysozoa</taxon>
        <taxon>Nematoda</taxon>
        <taxon>Chromadorea</taxon>
        <taxon>Rhabditida</taxon>
        <taxon>Tylenchina</taxon>
        <taxon>Panagrolaimomorpha</taxon>
        <taxon>Strongyloidoidea</taxon>
        <taxon>Strongyloididae</taxon>
        <taxon>Strongyloides</taxon>
    </lineage>
</organism>
<reference evidence="13" key="2">
    <citation type="submission" date="2020-12" db="UniProtKB">
        <authorList>
            <consortium name="WormBaseParasite"/>
        </authorList>
    </citation>
    <scope>IDENTIFICATION</scope>
</reference>
<evidence type="ECO:0000256" key="7">
    <source>
        <dbReference type="ARBA" id="ARBA00044208"/>
    </source>
</evidence>
<dbReference type="PANTHER" id="PTHR45860">
    <property type="entry name" value="TRANSLATION INITIATION FACTOR EIF-2B SUBUNIT ALPHA"/>
    <property type="match status" value="1"/>
</dbReference>
<dbReference type="Gene3D" id="3.40.50.10470">
    <property type="entry name" value="Translation initiation factor eif-2b, domain 2"/>
    <property type="match status" value="1"/>
</dbReference>
<comment type="subcellular location">
    <subcellularLocation>
        <location evidence="1">Cytoplasm</location>
        <location evidence="1">Cytosol</location>
    </subcellularLocation>
</comment>
<dbReference type="WBParaSite" id="SRAE_2000183700.1">
    <property type="protein sequence ID" value="SRAE_2000183700.1"/>
    <property type="gene ID" value="WBGene00262043"/>
</dbReference>
<evidence type="ECO:0000313" key="12">
    <source>
        <dbReference type="Proteomes" id="UP000035682"/>
    </source>
</evidence>